<evidence type="ECO:0000259" key="2">
    <source>
        <dbReference type="PROSITE" id="PS51278"/>
    </source>
</evidence>
<dbReference type="GO" id="GO:0061672">
    <property type="term" value="C:glutathione hydrolase complex"/>
    <property type="evidence" value="ECO:0007669"/>
    <property type="project" value="TreeGrafter"/>
</dbReference>
<dbReference type="InterPro" id="IPR029055">
    <property type="entry name" value="Ntn_hydrolases_N"/>
</dbReference>
<dbReference type="Pfam" id="PF13230">
    <property type="entry name" value="GATase_4"/>
    <property type="match status" value="1"/>
</dbReference>
<dbReference type="OrthoDB" id="14446at2759"/>
<dbReference type="InterPro" id="IPR017932">
    <property type="entry name" value="GATase_2_dom"/>
</dbReference>
<organism evidence="3 4">
    <name type="scientific">Polysphondylium violaceum</name>
    <dbReference type="NCBI Taxonomy" id="133409"/>
    <lineage>
        <taxon>Eukaryota</taxon>
        <taxon>Amoebozoa</taxon>
        <taxon>Evosea</taxon>
        <taxon>Eumycetozoa</taxon>
        <taxon>Dictyostelia</taxon>
        <taxon>Dictyosteliales</taxon>
        <taxon>Dictyosteliaceae</taxon>
        <taxon>Polysphondylium</taxon>
    </lineage>
</organism>
<comment type="caution">
    <text evidence="3">The sequence shown here is derived from an EMBL/GenBank/DDBJ whole genome shotgun (WGS) entry which is preliminary data.</text>
</comment>
<sequence>MCRFIFYLGTPIKLSSIITEPSHGLLAQSIHSNCPGVTLNADGFGISWYVPEITPIPGVFKDITPAWSNINLRQLSRVTKSGCIMAHVRAASAGAIVNTNCHPFTYKNLSWMHNGTIPYFLKLKRDIINLCSDSAFEMIKGTTDSEVLFALFITNYEKEIQYQTEKVKPSGVVYYSHEFNEPEEVPYSKEINNTEVLPKVLKDTIQQIHQIVLSYEVSNGILDDSMIEGASLSITSAFGKLNLAVTDGKTVVASRYITGDPKCAHSLYWSRGPTIQFDKGSCRIGKCNDSPSPSPNCLVISSEPLAQDFKCEEVPINHMVVGNAAGYFSIDPIN</sequence>
<evidence type="ECO:0000313" key="4">
    <source>
        <dbReference type="Proteomes" id="UP000695562"/>
    </source>
</evidence>
<dbReference type="InterPro" id="IPR026869">
    <property type="entry name" value="EgtC-like"/>
</dbReference>
<gene>
    <name evidence="3" type="ORF">CYY_001301</name>
</gene>
<proteinExistence type="predicted"/>
<dbReference type="SUPFAM" id="SSF56235">
    <property type="entry name" value="N-terminal nucleophile aminohydrolases (Ntn hydrolases)"/>
    <property type="match status" value="1"/>
</dbReference>
<dbReference type="Proteomes" id="UP000695562">
    <property type="component" value="Unassembled WGS sequence"/>
</dbReference>
<evidence type="ECO:0000256" key="1">
    <source>
        <dbReference type="ARBA" id="ARBA00022962"/>
    </source>
</evidence>
<dbReference type="PANTHER" id="PTHR43187">
    <property type="entry name" value="GLUTAMINE AMIDOTRANSFERASE DUG3-RELATED"/>
    <property type="match status" value="1"/>
</dbReference>
<dbReference type="GO" id="GO:0008242">
    <property type="term" value="F:omega peptidase activity"/>
    <property type="evidence" value="ECO:0007669"/>
    <property type="project" value="TreeGrafter"/>
</dbReference>
<accession>A0A8J4PYD3</accession>
<evidence type="ECO:0000313" key="3">
    <source>
        <dbReference type="EMBL" id="KAF2077373.1"/>
    </source>
</evidence>
<name>A0A8J4PYD3_9MYCE</name>
<dbReference type="GO" id="GO:0006751">
    <property type="term" value="P:glutathione catabolic process"/>
    <property type="evidence" value="ECO:0007669"/>
    <property type="project" value="TreeGrafter"/>
</dbReference>
<keyword evidence="4" id="KW-1185">Reference proteome</keyword>
<dbReference type="CDD" id="cd01908">
    <property type="entry name" value="YafJ"/>
    <property type="match status" value="1"/>
</dbReference>
<keyword evidence="1" id="KW-0315">Glutamine amidotransferase</keyword>
<dbReference type="PANTHER" id="PTHR43187:SF1">
    <property type="entry name" value="GLUTAMINE AMIDOTRANSFERASE DUG3-RELATED"/>
    <property type="match status" value="1"/>
</dbReference>
<dbReference type="InterPro" id="IPR052373">
    <property type="entry name" value="Gamma-glu_amide_hydrolase"/>
</dbReference>
<reference evidence="3" key="1">
    <citation type="submission" date="2020-01" db="EMBL/GenBank/DDBJ databases">
        <title>Development of genomics and gene disruption for Polysphondylium violaceum indicates a role for the polyketide synthase stlB in stalk morphogenesis.</title>
        <authorList>
            <person name="Narita B."/>
            <person name="Kawabe Y."/>
            <person name="Kin K."/>
            <person name="Saito T."/>
            <person name="Gibbs R."/>
            <person name="Kuspa A."/>
            <person name="Muzny D."/>
            <person name="Queller D."/>
            <person name="Richards S."/>
            <person name="Strassman J."/>
            <person name="Sucgang R."/>
            <person name="Worley K."/>
            <person name="Schaap P."/>
        </authorList>
    </citation>
    <scope>NUCLEOTIDE SEQUENCE</scope>
    <source>
        <strain evidence="3">QSvi11</strain>
    </source>
</reference>
<dbReference type="EMBL" id="AJWJ01000030">
    <property type="protein sequence ID" value="KAF2077373.1"/>
    <property type="molecule type" value="Genomic_DNA"/>
</dbReference>
<dbReference type="PROSITE" id="PS51278">
    <property type="entry name" value="GATASE_TYPE_2"/>
    <property type="match status" value="1"/>
</dbReference>
<feature type="domain" description="Glutamine amidotransferase type-2" evidence="2">
    <location>
        <begin position="2"/>
        <end position="334"/>
    </location>
</feature>
<dbReference type="AlphaFoldDB" id="A0A8J4PYD3"/>
<protein>
    <recommendedName>
        <fullName evidence="2">Glutamine amidotransferase type-2 domain-containing protein</fullName>
    </recommendedName>
</protein>
<dbReference type="GO" id="GO:0005737">
    <property type="term" value="C:cytoplasm"/>
    <property type="evidence" value="ECO:0007669"/>
    <property type="project" value="TreeGrafter"/>
</dbReference>
<dbReference type="Gene3D" id="3.60.20.10">
    <property type="entry name" value="Glutamine Phosphoribosylpyrophosphate, subunit 1, domain 1"/>
    <property type="match status" value="1"/>
</dbReference>